<feature type="compositionally biased region" description="Polar residues" evidence="1">
    <location>
        <begin position="243"/>
        <end position="255"/>
    </location>
</feature>
<protein>
    <submittedName>
        <fullName evidence="2">Uncharacterized protein</fullName>
    </submittedName>
</protein>
<name>A0A2P4Z9X2_9HYPO</name>
<accession>A0A2P4Z9X2</accession>
<evidence type="ECO:0000313" key="2">
    <source>
        <dbReference type="EMBL" id="PON21100.1"/>
    </source>
</evidence>
<sequence length="255" mass="27034">MAFVSPILGVGIQHSRQIQIHYPAIVQQPVIPIVPQPQFLLQPQIQVYQPPPVSMMVPTMVAHSPIFNPPYFIVASAQPSLGPDTHLPSGISLRAVFYGHPSDDDYTLPMCISSTTYTECALPSRDALLAEIAIWAGHHNLSIRHPGGRIDPLRVKLYVLPKSASSRGQLSGISYEPGAGLVLPGDVVKVVKLGGIEEKDWEEALKEIEKEGYGAVVAVDMGGGGLGTTSTSTSPASVVSTPEPDTSGDQTAAVA</sequence>
<gene>
    <name evidence="2" type="ORF">TGAM01_v210056</name>
</gene>
<feature type="compositionally biased region" description="Low complexity" evidence="1">
    <location>
        <begin position="228"/>
        <end position="241"/>
    </location>
</feature>
<comment type="caution">
    <text evidence="2">The sequence shown here is derived from an EMBL/GenBank/DDBJ whole genome shotgun (WGS) entry which is preliminary data.</text>
</comment>
<proteinExistence type="predicted"/>
<dbReference type="Proteomes" id="UP000054821">
    <property type="component" value="Unassembled WGS sequence"/>
</dbReference>
<reference evidence="2 3" key="1">
    <citation type="journal article" date="2016" name="Genome Announc.">
        <title>Draft Whole-Genome Sequence of Trichoderma gamsii T6085, a Promising Biocontrol Agent of Fusarium Head Blight on Wheat.</title>
        <authorList>
            <person name="Baroncelli R."/>
            <person name="Zapparata A."/>
            <person name="Piaggeschi G."/>
            <person name="Sarrocco S."/>
            <person name="Vannacci G."/>
        </authorList>
    </citation>
    <scope>NUCLEOTIDE SEQUENCE [LARGE SCALE GENOMIC DNA]</scope>
    <source>
        <strain evidence="2 3">T6085</strain>
    </source>
</reference>
<feature type="region of interest" description="Disordered" evidence="1">
    <location>
        <begin position="224"/>
        <end position="255"/>
    </location>
</feature>
<dbReference type="EMBL" id="JPDN02000055">
    <property type="protein sequence ID" value="PON21100.1"/>
    <property type="molecule type" value="Genomic_DNA"/>
</dbReference>
<evidence type="ECO:0000256" key="1">
    <source>
        <dbReference type="SAM" id="MobiDB-lite"/>
    </source>
</evidence>
<keyword evidence="3" id="KW-1185">Reference proteome</keyword>
<dbReference type="RefSeq" id="XP_018657985.1">
    <property type="nucleotide sequence ID" value="XM_018808776.1"/>
</dbReference>
<organism evidence="2 3">
    <name type="scientific">Trichoderma gamsii</name>
    <dbReference type="NCBI Taxonomy" id="398673"/>
    <lineage>
        <taxon>Eukaryota</taxon>
        <taxon>Fungi</taxon>
        <taxon>Dikarya</taxon>
        <taxon>Ascomycota</taxon>
        <taxon>Pezizomycotina</taxon>
        <taxon>Sordariomycetes</taxon>
        <taxon>Hypocreomycetidae</taxon>
        <taxon>Hypocreales</taxon>
        <taxon>Hypocreaceae</taxon>
        <taxon>Trichoderma</taxon>
    </lineage>
</organism>
<dbReference type="AlphaFoldDB" id="A0A2P4Z9X2"/>
<evidence type="ECO:0000313" key="3">
    <source>
        <dbReference type="Proteomes" id="UP000054821"/>
    </source>
</evidence>
<dbReference type="GeneID" id="29988859"/>